<comment type="similarity">
    <text evidence="1 2">Belongs to the outer membrane factor (OMF) (TC 1.B.17) family.</text>
</comment>
<keyword evidence="2" id="KW-0449">Lipoprotein</keyword>
<evidence type="ECO:0000313" key="3">
    <source>
        <dbReference type="EMBL" id="MWJ26901.1"/>
    </source>
</evidence>
<dbReference type="Proteomes" id="UP000437638">
    <property type="component" value="Unassembled WGS sequence"/>
</dbReference>
<keyword evidence="2" id="KW-1134">Transmembrane beta strand</keyword>
<evidence type="ECO:0000256" key="1">
    <source>
        <dbReference type="ARBA" id="ARBA00007613"/>
    </source>
</evidence>
<keyword evidence="2" id="KW-0812">Transmembrane</keyword>
<protein>
    <submittedName>
        <fullName evidence="3">Efflux transporter outer membrane subunit</fullName>
    </submittedName>
</protein>
<dbReference type="EMBL" id="WTKP01000001">
    <property type="protein sequence ID" value="MWJ26901.1"/>
    <property type="molecule type" value="Genomic_DNA"/>
</dbReference>
<accession>A0A7X3GY58</accession>
<dbReference type="AlphaFoldDB" id="A0A7X3GY58"/>
<evidence type="ECO:0000313" key="4">
    <source>
        <dbReference type="Proteomes" id="UP000437638"/>
    </source>
</evidence>
<proteinExistence type="inferred from homology"/>
<comment type="caution">
    <text evidence="3">The sequence shown here is derived from an EMBL/GenBank/DDBJ whole genome shotgun (WGS) entry which is preliminary data.</text>
</comment>
<evidence type="ECO:0000256" key="2">
    <source>
        <dbReference type="RuleBase" id="RU362097"/>
    </source>
</evidence>
<dbReference type="RefSeq" id="WP_160417111.1">
    <property type="nucleotide sequence ID" value="NZ_WTKP01000001.1"/>
</dbReference>
<name>A0A7X3GY58_9GAMM</name>
<dbReference type="Pfam" id="PF02321">
    <property type="entry name" value="OEP"/>
    <property type="match status" value="2"/>
</dbReference>
<dbReference type="InterPro" id="IPR003423">
    <property type="entry name" value="OMP_efflux"/>
</dbReference>
<reference evidence="3 4" key="1">
    <citation type="submission" date="2019-12" db="EMBL/GenBank/DDBJ databases">
        <title>Halomonas rutogse sp. nov. isolated from two lakes on Tibetan Plateau.</title>
        <authorList>
            <person name="Gao P."/>
        </authorList>
    </citation>
    <scope>NUCLEOTIDE SEQUENCE [LARGE SCALE GENOMIC DNA]</scope>
    <source>
        <strain evidence="3 4">ZH2S</strain>
    </source>
</reference>
<dbReference type="PANTHER" id="PTHR30203">
    <property type="entry name" value="OUTER MEMBRANE CATION EFFLUX PROTEIN"/>
    <property type="match status" value="1"/>
</dbReference>
<dbReference type="Gene3D" id="1.20.1600.10">
    <property type="entry name" value="Outer membrane efflux proteins (OEP)"/>
    <property type="match status" value="1"/>
</dbReference>
<dbReference type="NCBIfam" id="TIGR01845">
    <property type="entry name" value="outer_NodT"/>
    <property type="match status" value="1"/>
</dbReference>
<dbReference type="GO" id="GO:0015562">
    <property type="term" value="F:efflux transmembrane transporter activity"/>
    <property type="evidence" value="ECO:0007669"/>
    <property type="project" value="InterPro"/>
</dbReference>
<sequence length="478" mass="52135">MQHGMRFVMLVTLLVTGCARQGSVDLQAPLPETAALPTVQSQQLGEWCQAYLPSPLKSLTYRALKNNHDLSIARANLREAQASARAAGASRLPNLNLEGSASRSRLASVGGVSAAPGRRMDSTISRYRLGVAMQYELDFWGRVASEAEAVALQADASWDDLQAARVTLSAEVAQRWFELVAIRQVIDLLQTEVAAREQMLELVQLRFAQGQAQGLDVVEQRQQTETIQGELALTQAQAKMVTNELQILLGESPLDTFVQQQERGLPPLTPLPLEGIPANLLQLRPDLSAAGKRMAAADQQAAAAVAERLPMVQLTAEAFAESRTVTELFEQIFWNLLGSVNVVVFDGGRLKAQAEMADAQAEAAMEQFAQAYLTALAEVGNGLVLEQGRRSQLNSLRLQAEDADRALALSRTYYLQGVVDYLRVLNAQQQRLHVQQSLIEAQRELLSSRLQTCRALGYAHAETDLTEELAPSGKASAL</sequence>
<dbReference type="InterPro" id="IPR010131">
    <property type="entry name" value="MdtP/NodT-like"/>
</dbReference>
<comment type="subcellular location">
    <subcellularLocation>
        <location evidence="2">Cell outer membrane</location>
        <topology evidence="2">Lipid-anchor</topology>
    </subcellularLocation>
</comment>
<dbReference type="SUPFAM" id="SSF56954">
    <property type="entry name" value="Outer membrane efflux proteins (OEP)"/>
    <property type="match status" value="1"/>
</dbReference>
<dbReference type="PROSITE" id="PS51257">
    <property type="entry name" value="PROKAR_LIPOPROTEIN"/>
    <property type="match status" value="1"/>
</dbReference>
<keyword evidence="2" id="KW-0472">Membrane</keyword>
<dbReference type="PANTHER" id="PTHR30203:SF32">
    <property type="entry name" value="CATION EFFLUX SYSTEM PROTEIN CUSC"/>
    <property type="match status" value="1"/>
</dbReference>
<keyword evidence="4" id="KW-1185">Reference proteome</keyword>
<dbReference type="Gene3D" id="2.20.200.10">
    <property type="entry name" value="Outer membrane efflux proteins (OEP)"/>
    <property type="match status" value="1"/>
</dbReference>
<gene>
    <name evidence="3" type="ORF">GPM19_01525</name>
</gene>
<organism evidence="3 4">
    <name type="scientific">Vreelandella zhuhanensis</name>
    <dbReference type="NCBI Taxonomy" id="2684210"/>
    <lineage>
        <taxon>Bacteria</taxon>
        <taxon>Pseudomonadati</taxon>
        <taxon>Pseudomonadota</taxon>
        <taxon>Gammaproteobacteria</taxon>
        <taxon>Oceanospirillales</taxon>
        <taxon>Halomonadaceae</taxon>
        <taxon>Vreelandella</taxon>
    </lineage>
</organism>
<keyword evidence="2" id="KW-0564">Palmitate</keyword>
<dbReference type="GO" id="GO:0009279">
    <property type="term" value="C:cell outer membrane"/>
    <property type="evidence" value="ECO:0007669"/>
    <property type="project" value="UniProtKB-SubCell"/>
</dbReference>